<feature type="transmembrane region" description="Helical" evidence="7">
    <location>
        <begin position="152"/>
        <end position="171"/>
    </location>
</feature>
<feature type="transmembrane region" description="Helical" evidence="7">
    <location>
        <begin position="6"/>
        <end position="27"/>
    </location>
</feature>
<reference evidence="10 11" key="1">
    <citation type="submission" date="2019-05" db="EMBL/GenBank/DDBJ databases">
        <authorList>
            <consortium name="Pathogen Informatics"/>
        </authorList>
    </citation>
    <scope>NUCLEOTIDE SEQUENCE [LARGE SCALE GENOMIC DNA]</scope>
    <source>
        <strain evidence="10 11">NCTC503</strain>
    </source>
</reference>
<dbReference type="OrthoDB" id="9789291at2"/>
<gene>
    <name evidence="10" type="primary">pppA</name>
    <name evidence="10" type="ORF">NCTC503_00967</name>
</gene>
<keyword evidence="6 7" id="KW-0472">Membrane</keyword>
<dbReference type="InterPro" id="IPR000045">
    <property type="entry name" value="Prepilin_IV_endopep_pep"/>
</dbReference>
<proteinExistence type="inferred from homology"/>
<evidence type="ECO:0000259" key="8">
    <source>
        <dbReference type="Pfam" id="PF01478"/>
    </source>
</evidence>
<evidence type="ECO:0000256" key="5">
    <source>
        <dbReference type="ARBA" id="ARBA00022989"/>
    </source>
</evidence>
<feature type="transmembrane region" description="Helical" evidence="7">
    <location>
        <begin position="227"/>
        <end position="250"/>
    </location>
</feature>
<dbReference type="RefSeq" id="WP_138209673.1">
    <property type="nucleotide sequence ID" value="NZ_CBCRUQ010000004.1"/>
</dbReference>
<sequence length="254" mass="28245">MDVNALFQILIFFLGATIGSFLNVCIYRIPKGESIAYPPSHCTNCNGKIKFYDLFPIISWMFLKGKCRNCREKISIRYPLVEFFTGICFLLIFLKYGLTIETLKFSLLTVFLIVIGLIDYDTMDVYTFITWSGIILGGIFIIISYFRGQGVLTYVYGVLLGGGFIALIIILTSGMGWGDVEICALSGIFLGFSNTVVMLFFSFICGGVIGAILIITGKKGRKEAMPFGPFIALASIITILIGDAIINWYIGRFF</sequence>
<dbReference type="GO" id="GO:0005886">
    <property type="term" value="C:plasma membrane"/>
    <property type="evidence" value="ECO:0007669"/>
    <property type="project" value="UniProtKB-SubCell"/>
</dbReference>
<comment type="subcellular location">
    <subcellularLocation>
        <location evidence="1">Cell membrane</location>
        <topology evidence="1">Multi-pass membrane protein</topology>
    </subcellularLocation>
</comment>
<keyword evidence="5 7" id="KW-1133">Transmembrane helix</keyword>
<dbReference type="KEGG" id="hhw:NCTC503_00967"/>
<dbReference type="PANTHER" id="PTHR30487:SF0">
    <property type="entry name" value="PREPILIN LEADER PEPTIDASE_N-METHYLTRANSFERASE-RELATED"/>
    <property type="match status" value="1"/>
</dbReference>
<feature type="transmembrane region" description="Helical" evidence="7">
    <location>
        <begin position="183"/>
        <end position="215"/>
    </location>
</feature>
<evidence type="ECO:0000256" key="7">
    <source>
        <dbReference type="SAM" id="Phobius"/>
    </source>
</evidence>
<protein>
    <submittedName>
        <fullName evidence="10">Type IV leader peptidase/N-methyltransferase</fullName>
    </submittedName>
</protein>
<evidence type="ECO:0000256" key="3">
    <source>
        <dbReference type="ARBA" id="ARBA00022475"/>
    </source>
</evidence>
<name>A0A4U9R5H2_HATHI</name>
<dbReference type="PANTHER" id="PTHR30487">
    <property type="entry name" value="TYPE 4 PREPILIN-LIKE PROTEINS LEADER PEPTIDE-PROCESSING ENZYME"/>
    <property type="match status" value="1"/>
</dbReference>
<dbReference type="GO" id="GO:0006465">
    <property type="term" value="P:signal peptide processing"/>
    <property type="evidence" value="ECO:0007669"/>
    <property type="project" value="TreeGrafter"/>
</dbReference>
<dbReference type="GO" id="GO:0008168">
    <property type="term" value="F:methyltransferase activity"/>
    <property type="evidence" value="ECO:0007669"/>
    <property type="project" value="UniProtKB-KW"/>
</dbReference>
<keyword evidence="10" id="KW-0489">Methyltransferase</keyword>
<evidence type="ECO:0000256" key="2">
    <source>
        <dbReference type="ARBA" id="ARBA00005801"/>
    </source>
</evidence>
<evidence type="ECO:0000256" key="4">
    <source>
        <dbReference type="ARBA" id="ARBA00022692"/>
    </source>
</evidence>
<evidence type="ECO:0000313" key="11">
    <source>
        <dbReference type="Proteomes" id="UP000308489"/>
    </source>
</evidence>
<feature type="domain" description="Prepilin type IV endopeptidase peptidase" evidence="8">
    <location>
        <begin position="107"/>
        <end position="210"/>
    </location>
</feature>
<keyword evidence="4 7" id="KW-0812">Transmembrane</keyword>
<evidence type="ECO:0000256" key="1">
    <source>
        <dbReference type="ARBA" id="ARBA00004651"/>
    </source>
</evidence>
<keyword evidence="11" id="KW-1185">Reference proteome</keyword>
<dbReference type="InterPro" id="IPR050882">
    <property type="entry name" value="Prepilin_peptidase/N-MTase"/>
</dbReference>
<evidence type="ECO:0000256" key="6">
    <source>
        <dbReference type="ARBA" id="ARBA00023136"/>
    </source>
</evidence>
<feature type="transmembrane region" description="Helical" evidence="7">
    <location>
        <begin position="78"/>
        <end position="96"/>
    </location>
</feature>
<dbReference type="Gene3D" id="1.20.120.1220">
    <property type="match status" value="1"/>
</dbReference>
<dbReference type="AlphaFoldDB" id="A0A4U9R5H2"/>
<dbReference type="EMBL" id="LR590481">
    <property type="protein sequence ID" value="VTQ86684.1"/>
    <property type="molecule type" value="Genomic_DNA"/>
</dbReference>
<dbReference type="Pfam" id="PF06750">
    <property type="entry name" value="A24_N_bact"/>
    <property type="match status" value="1"/>
</dbReference>
<feature type="transmembrane region" description="Helical" evidence="7">
    <location>
        <begin position="125"/>
        <end position="146"/>
    </location>
</feature>
<dbReference type="GO" id="GO:0004190">
    <property type="term" value="F:aspartic-type endopeptidase activity"/>
    <property type="evidence" value="ECO:0007669"/>
    <property type="project" value="InterPro"/>
</dbReference>
<keyword evidence="10" id="KW-0808">Transferase</keyword>
<accession>A0A4U9R5H2</accession>
<feature type="domain" description="Prepilin peptidase A24 N-terminal" evidence="9">
    <location>
        <begin position="14"/>
        <end position="95"/>
    </location>
</feature>
<evidence type="ECO:0000313" key="10">
    <source>
        <dbReference type="EMBL" id="VTQ86684.1"/>
    </source>
</evidence>
<dbReference type="GO" id="GO:0032259">
    <property type="term" value="P:methylation"/>
    <property type="evidence" value="ECO:0007669"/>
    <property type="project" value="UniProtKB-KW"/>
</dbReference>
<organism evidence="10 11">
    <name type="scientific">Hathewaya histolytica</name>
    <name type="common">Clostridium histolyticum</name>
    <dbReference type="NCBI Taxonomy" id="1498"/>
    <lineage>
        <taxon>Bacteria</taxon>
        <taxon>Bacillati</taxon>
        <taxon>Bacillota</taxon>
        <taxon>Clostridia</taxon>
        <taxon>Eubacteriales</taxon>
        <taxon>Clostridiaceae</taxon>
        <taxon>Hathewaya</taxon>
    </lineage>
</organism>
<comment type="similarity">
    <text evidence="2">Belongs to the peptidase A24 family.</text>
</comment>
<dbReference type="InterPro" id="IPR010627">
    <property type="entry name" value="Prepilin_pept_A24_N"/>
</dbReference>
<keyword evidence="3" id="KW-1003">Cell membrane</keyword>
<evidence type="ECO:0000259" key="9">
    <source>
        <dbReference type="Pfam" id="PF06750"/>
    </source>
</evidence>
<dbReference type="Pfam" id="PF01478">
    <property type="entry name" value="Peptidase_A24"/>
    <property type="match status" value="1"/>
</dbReference>
<dbReference type="Proteomes" id="UP000308489">
    <property type="component" value="Chromosome 1"/>
</dbReference>